<comment type="cofactor">
    <cofactor evidence="1">
        <name>[4Fe-4S] cluster</name>
        <dbReference type="ChEBI" id="CHEBI:49883"/>
    </cofactor>
</comment>
<dbReference type="SFLD" id="SFLDG01067">
    <property type="entry name" value="SPASM/twitch_domain_containing"/>
    <property type="match status" value="1"/>
</dbReference>
<dbReference type="Gene3D" id="3.20.20.70">
    <property type="entry name" value="Aldolase class I"/>
    <property type="match status" value="1"/>
</dbReference>
<keyword evidence="2" id="KW-0949">S-adenosyl-L-methionine</keyword>
<keyword evidence="4" id="KW-0408">Iron</keyword>
<dbReference type="PROSITE" id="PS51918">
    <property type="entry name" value="RADICAL_SAM"/>
    <property type="match status" value="1"/>
</dbReference>
<dbReference type="Pfam" id="PF23545">
    <property type="entry name" value="Zn_ribbon_HMPTM"/>
    <property type="match status" value="1"/>
</dbReference>
<dbReference type="CDD" id="cd01335">
    <property type="entry name" value="Radical_SAM"/>
    <property type="match status" value="1"/>
</dbReference>
<evidence type="ECO:0000256" key="6">
    <source>
        <dbReference type="SAM" id="MobiDB-lite"/>
    </source>
</evidence>
<dbReference type="InterPro" id="IPR056488">
    <property type="entry name" value="Zn_ribbon_HMPTM"/>
</dbReference>
<dbReference type="InterPro" id="IPR013785">
    <property type="entry name" value="Aldolase_TIM"/>
</dbReference>
<dbReference type="Pfam" id="PF04055">
    <property type="entry name" value="Radical_SAM"/>
    <property type="match status" value="1"/>
</dbReference>
<feature type="compositionally biased region" description="Polar residues" evidence="6">
    <location>
        <begin position="26"/>
        <end position="39"/>
    </location>
</feature>
<reference evidence="9" key="1">
    <citation type="journal article" date="2019" name="Int. J. Syst. Evol. Microbiol.">
        <title>The Global Catalogue of Microorganisms (GCM) 10K type strain sequencing project: providing services to taxonomists for standard genome sequencing and annotation.</title>
        <authorList>
            <consortium name="The Broad Institute Genomics Platform"/>
            <consortium name="The Broad Institute Genome Sequencing Center for Infectious Disease"/>
            <person name="Wu L."/>
            <person name="Ma J."/>
        </authorList>
    </citation>
    <scope>NUCLEOTIDE SEQUENCE [LARGE SCALE GENOMIC DNA]</scope>
    <source>
        <strain evidence="9">JCM 4087</strain>
    </source>
</reference>
<keyword evidence="9" id="KW-1185">Reference proteome</keyword>
<comment type="caution">
    <text evidence="8">The sequence shown here is derived from an EMBL/GenBank/DDBJ whole genome shotgun (WGS) entry which is preliminary data.</text>
</comment>
<dbReference type="InterPro" id="IPR034474">
    <property type="entry name" value="Methyltransferase_Class_D"/>
</dbReference>
<name>A0ABW1EM89_9BACT</name>
<dbReference type="PANTHER" id="PTHR43306:SF1">
    <property type="entry name" value="7,8-DIHYDRO-6-HYDROXYMETHYLPTERIN DIMETHYLTRANSFERASE"/>
    <property type="match status" value="1"/>
</dbReference>
<accession>A0ABW1EM89</accession>
<gene>
    <name evidence="8" type="ORF">ACFPT7_22185</name>
</gene>
<evidence type="ECO:0000256" key="5">
    <source>
        <dbReference type="ARBA" id="ARBA00023014"/>
    </source>
</evidence>
<evidence type="ECO:0000313" key="9">
    <source>
        <dbReference type="Proteomes" id="UP001596091"/>
    </source>
</evidence>
<protein>
    <submittedName>
        <fullName evidence="8">Radical SAM protein</fullName>
    </submittedName>
</protein>
<proteinExistence type="predicted"/>
<evidence type="ECO:0000256" key="4">
    <source>
        <dbReference type="ARBA" id="ARBA00023004"/>
    </source>
</evidence>
<dbReference type="InterPro" id="IPR058240">
    <property type="entry name" value="rSAM_sf"/>
</dbReference>
<organism evidence="8 9">
    <name type="scientific">Acidicapsa dinghuensis</name>
    <dbReference type="NCBI Taxonomy" id="2218256"/>
    <lineage>
        <taxon>Bacteria</taxon>
        <taxon>Pseudomonadati</taxon>
        <taxon>Acidobacteriota</taxon>
        <taxon>Terriglobia</taxon>
        <taxon>Terriglobales</taxon>
        <taxon>Acidobacteriaceae</taxon>
        <taxon>Acidicapsa</taxon>
    </lineage>
</organism>
<feature type="domain" description="Radical SAM core" evidence="7">
    <location>
        <begin position="149"/>
        <end position="367"/>
    </location>
</feature>
<evidence type="ECO:0000256" key="1">
    <source>
        <dbReference type="ARBA" id="ARBA00001966"/>
    </source>
</evidence>
<evidence type="ECO:0000256" key="2">
    <source>
        <dbReference type="ARBA" id="ARBA00022691"/>
    </source>
</evidence>
<dbReference type="InterPro" id="IPR007197">
    <property type="entry name" value="rSAM"/>
</dbReference>
<evidence type="ECO:0000256" key="3">
    <source>
        <dbReference type="ARBA" id="ARBA00022723"/>
    </source>
</evidence>
<dbReference type="EMBL" id="JBHSPH010000010">
    <property type="protein sequence ID" value="MFC5865034.1"/>
    <property type="molecule type" value="Genomic_DNA"/>
</dbReference>
<dbReference type="Proteomes" id="UP001596091">
    <property type="component" value="Unassembled WGS sequence"/>
</dbReference>
<dbReference type="SUPFAM" id="SSF102114">
    <property type="entry name" value="Radical SAM enzymes"/>
    <property type="match status" value="1"/>
</dbReference>
<feature type="region of interest" description="Disordered" evidence="6">
    <location>
        <begin position="26"/>
        <end position="47"/>
    </location>
</feature>
<evidence type="ECO:0000313" key="8">
    <source>
        <dbReference type="EMBL" id="MFC5865034.1"/>
    </source>
</evidence>
<dbReference type="RefSeq" id="WP_263332093.1">
    <property type="nucleotide sequence ID" value="NZ_JAGSYH010000001.1"/>
</dbReference>
<keyword evidence="5" id="KW-0411">Iron-sulfur</keyword>
<sequence length="629" mass="70428">MSILHVSSKAASAAWSAAQFVNKSLPESQLPTPSWSNSPLRKKKERTFPPLGPRWTRSVCPKCLLEIRNDILHNGLPEHSLTDETAAVEAEVLEEAGRVLLRKSCDRHGPLEDVLASDAQFFWKMERLYPGCDYERSDTDAHGIHAVRYGRGSYVLVDLTTRCNMKCSPCFMDANQLDHVYEPDLPEIKALLDHVASVRPKREFNILFSGGEPTISPHFLPAVEYANSIGLKRLHVATNGIRFAEDVEFARAARAAGLHGVFLQIDGMTEEKNAHRGIANYVDVKLKAIENINAAGMRVTLQVTVINGVNNDALGSIVEFATKNSGSIFGVLFQPIMFSGRDEEVDNETRYRKRYTLSQLASDLQIQTEVNWEPLRDWWPMASYSVFSTFADMLQPNRDRGAVVVNSHPDSAVFSAIIVNRETGEWHPIGSFFNVEQFLGDLEQIIDAARGPLLSRAQALFSVLRNLDVSKAPKDLRAIDLFHVFQQCMVRTASVGSDLWSTRLYDNDRWGIMFIGGMWFQDLFNYELPNLETSTAVVADAGLDPTRFVGAEVAFAFKNAGGWRQIVEAVRCAPSLAKWHKERGRHRIFANRQFVPIEQLAASRCAKEWACSNSETVTQASQEAEIISH</sequence>
<dbReference type="PANTHER" id="PTHR43306">
    <property type="entry name" value="7,8-DIHYDRO-6-HYDROXYMETHYLPTERIN DIMETHYLTRANSFERASE"/>
    <property type="match status" value="1"/>
</dbReference>
<keyword evidence="3" id="KW-0479">Metal-binding</keyword>
<evidence type="ECO:0000259" key="7">
    <source>
        <dbReference type="PROSITE" id="PS51918"/>
    </source>
</evidence>
<dbReference type="SFLD" id="SFLDS00029">
    <property type="entry name" value="Radical_SAM"/>
    <property type="match status" value="1"/>
</dbReference>